<evidence type="ECO:0000256" key="3">
    <source>
        <dbReference type="ARBA" id="ARBA00023065"/>
    </source>
</evidence>
<evidence type="ECO:0000256" key="1">
    <source>
        <dbReference type="ARBA" id="ARBA00005850"/>
    </source>
</evidence>
<evidence type="ECO:0000313" key="6">
    <source>
        <dbReference type="Proteomes" id="UP000177701"/>
    </source>
</evidence>
<keyword evidence="4" id="KW-0375">Hydrogen ion transport</keyword>
<dbReference type="HAMAP" id="MF_00271">
    <property type="entry name" value="ATP_synth_D_arch"/>
    <property type="match status" value="1"/>
</dbReference>
<dbReference type="EMBL" id="MEYH01000006">
    <property type="protein sequence ID" value="OGD17395.1"/>
    <property type="molecule type" value="Genomic_DNA"/>
</dbReference>
<dbReference type="GO" id="GO:0046961">
    <property type="term" value="F:proton-transporting ATPase activity, rotational mechanism"/>
    <property type="evidence" value="ECO:0007669"/>
    <property type="project" value="InterPro"/>
</dbReference>
<dbReference type="GO" id="GO:0005524">
    <property type="term" value="F:ATP binding"/>
    <property type="evidence" value="ECO:0007669"/>
    <property type="project" value="UniProtKB-UniRule"/>
</dbReference>
<keyword evidence="4" id="KW-0066">ATP synthesis</keyword>
<dbReference type="Pfam" id="PF01813">
    <property type="entry name" value="ATP-synt_D"/>
    <property type="match status" value="1"/>
</dbReference>
<dbReference type="AlphaFoldDB" id="A0A1F5AFZ2"/>
<evidence type="ECO:0000313" key="5">
    <source>
        <dbReference type="EMBL" id="OGD17395.1"/>
    </source>
</evidence>
<dbReference type="InterPro" id="IPR002699">
    <property type="entry name" value="V_ATPase_D"/>
</dbReference>
<sequence>MQENIASTKANLIAAQISLDFSKKGYELLDKKRNVLIREMMEFMDRAKEIQQKMREIFKDAYEALTVANITLGINEVHEVARSIPEATEFTILTYSVMGVEIPQIKYEKREIVPYYSFYHTNTALDVALQKFHQVKYLLYELSEVEDSVYKLAIEIKRTQKRTNALKNIQIPKYEALVKFISEVLEEKEREDFFRLKVLKKKKLRRALSE</sequence>
<evidence type="ECO:0000256" key="4">
    <source>
        <dbReference type="HAMAP-Rule" id="MF_00271"/>
    </source>
</evidence>
<dbReference type="STRING" id="1797291.A2V47_00285"/>
<dbReference type="Proteomes" id="UP000177701">
    <property type="component" value="Unassembled WGS sequence"/>
</dbReference>
<keyword evidence="2 4" id="KW-0813">Transport</keyword>
<accession>A0A1F5AFZ2</accession>
<dbReference type="GO" id="GO:0046933">
    <property type="term" value="F:proton-transporting ATP synthase activity, rotational mechanism"/>
    <property type="evidence" value="ECO:0007669"/>
    <property type="project" value="UniProtKB-UniRule"/>
</dbReference>
<gene>
    <name evidence="4" type="primary">atpD</name>
    <name evidence="5" type="ORF">A2V47_00285</name>
</gene>
<name>A0A1F5AFZ2_9BACT</name>
<protein>
    <recommendedName>
        <fullName evidence="4">V-type ATP synthase subunit D</fullName>
    </recommendedName>
    <alternativeName>
        <fullName evidence="4">V-ATPase subunit D</fullName>
    </alternativeName>
</protein>
<comment type="similarity">
    <text evidence="1 4">Belongs to the V-ATPase D subunit family.</text>
</comment>
<proteinExistence type="inferred from homology"/>
<dbReference type="Gene3D" id="1.10.287.3240">
    <property type="match status" value="1"/>
</dbReference>
<organism evidence="5 6">
    <name type="scientific">Candidatus Sediminicultor quintus</name>
    <dbReference type="NCBI Taxonomy" id="1797291"/>
    <lineage>
        <taxon>Bacteria</taxon>
        <taxon>Pseudomonadati</taxon>
        <taxon>Atribacterota</taxon>
        <taxon>Candidatus Phoenicimicrobiia</taxon>
        <taxon>Candidatus Pheonicimicrobiales</taxon>
        <taxon>Candidatus Phoenicimicrobiaceae</taxon>
        <taxon>Candidatus Sediminicultor</taxon>
    </lineage>
</organism>
<comment type="caution">
    <text evidence="5">The sequence shown here is derived from an EMBL/GenBank/DDBJ whole genome shotgun (WGS) entry which is preliminary data.</text>
</comment>
<dbReference type="GO" id="GO:0042777">
    <property type="term" value="P:proton motive force-driven plasma membrane ATP synthesis"/>
    <property type="evidence" value="ECO:0007669"/>
    <property type="project" value="UniProtKB-UniRule"/>
</dbReference>
<dbReference type="NCBIfam" id="TIGR00309">
    <property type="entry name" value="V_ATPase_subD"/>
    <property type="match status" value="1"/>
</dbReference>
<dbReference type="PANTHER" id="PTHR11671">
    <property type="entry name" value="V-TYPE ATP SYNTHASE SUBUNIT D"/>
    <property type="match status" value="1"/>
</dbReference>
<reference evidence="5 6" key="1">
    <citation type="journal article" date="2016" name="Nat. Commun.">
        <title>Thousands of microbial genomes shed light on interconnected biogeochemical processes in an aquifer system.</title>
        <authorList>
            <person name="Anantharaman K."/>
            <person name="Brown C.T."/>
            <person name="Hug L.A."/>
            <person name="Sharon I."/>
            <person name="Castelle C.J."/>
            <person name="Probst A.J."/>
            <person name="Thomas B.C."/>
            <person name="Singh A."/>
            <person name="Wilkins M.J."/>
            <person name="Karaoz U."/>
            <person name="Brodie E.L."/>
            <person name="Williams K.H."/>
            <person name="Hubbard S.S."/>
            <person name="Banfield J.F."/>
        </authorList>
    </citation>
    <scope>NUCLEOTIDE SEQUENCE [LARGE SCALE GENOMIC DNA]</scope>
</reference>
<keyword evidence="3 4" id="KW-0406">Ion transport</keyword>
<evidence type="ECO:0000256" key="2">
    <source>
        <dbReference type="ARBA" id="ARBA00022448"/>
    </source>
</evidence>
<comment type="function">
    <text evidence="4">Produces ATP from ADP in the presence of a proton gradient across the membrane.</text>
</comment>